<comment type="caution">
    <text evidence="1">The sequence shown here is derived from an EMBL/GenBank/DDBJ whole genome shotgun (WGS) entry which is preliminary data.</text>
</comment>
<organism evidence="1 2">
    <name type="scientific">Artomyces pyxidatus</name>
    <dbReference type="NCBI Taxonomy" id="48021"/>
    <lineage>
        <taxon>Eukaryota</taxon>
        <taxon>Fungi</taxon>
        <taxon>Dikarya</taxon>
        <taxon>Basidiomycota</taxon>
        <taxon>Agaricomycotina</taxon>
        <taxon>Agaricomycetes</taxon>
        <taxon>Russulales</taxon>
        <taxon>Auriscalpiaceae</taxon>
        <taxon>Artomyces</taxon>
    </lineage>
</organism>
<reference evidence="1" key="1">
    <citation type="submission" date="2021-03" db="EMBL/GenBank/DDBJ databases">
        <authorList>
            <consortium name="DOE Joint Genome Institute"/>
            <person name="Ahrendt S."/>
            <person name="Looney B.P."/>
            <person name="Miyauchi S."/>
            <person name="Morin E."/>
            <person name="Drula E."/>
            <person name="Courty P.E."/>
            <person name="Chicoki N."/>
            <person name="Fauchery L."/>
            <person name="Kohler A."/>
            <person name="Kuo A."/>
            <person name="Labutti K."/>
            <person name="Pangilinan J."/>
            <person name="Lipzen A."/>
            <person name="Riley R."/>
            <person name="Andreopoulos W."/>
            <person name="He G."/>
            <person name="Johnson J."/>
            <person name="Barry K.W."/>
            <person name="Grigoriev I.V."/>
            <person name="Nagy L."/>
            <person name="Hibbett D."/>
            <person name="Henrissat B."/>
            <person name="Matheny P.B."/>
            <person name="Labbe J."/>
            <person name="Martin F."/>
        </authorList>
    </citation>
    <scope>NUCLEOTIDE SEQUENCE</scope>
    <source>
        <strain evidence="1">HHB10654</strain>
    </source>
</reference>
<evidence type="ECO:0000313" key="1">
    <source>
        <dbReference type="EMBL" id="KAI0058507.1"/>
    </source>
</evidence>
<sequence>MLVALRCLCNTWMPVTQPAPHWRTFLHTPCAIAACKLHSSRKSDHACGVGTPDPSGRPYGSCRRSNLPHARGGHHRIASIALRSPDPTFAPGPLQLSGPSILRHPRHLSRALLCRSPSTRHRV</sequence>
<reference evidence="1" key="2">
    <citation type="journal article" date="2022" name="New Phytol.">
        <title>Evolutionary transition to the ectomycorrhizal habit in the genomes of a hyperdiverse lineage of mushroom-forming fungi.</title>
        <authorList>
            <person name="Looney B."/>
            <person name="Miyauchi S."/>
            <person name="Morin E."/>
            <person name="Drula E."/>
            <person name="Courty P.E."/>
            <person name="Kohler A."/>
            <person name="Kuo A."/>
            <person name="LaButti K."/>
            <person name="Pangilinan J."/>
            <person name="Lipzen A."/>
            <person name="Riley R."/>
            <person name="Andreopoulos W."/>
            <person name="He G."/>
            <person name="Johnson J."/>
            <person name="Nolan M."/>
            <person name="Tritt A."/>
            <person name="Barry K.W."/>
            <person name="Grigoriev I.V."/>
            <person name="Nagy L.G."/>
            <person name="Hibbett D."/>
            <person name="Henrissat B."/>
            <person name="Matheny P.B."/>
            <person name="Labbe J."/>
            <person name="Martin F.M."/>
        </authorList>
    </citation>
    <scope>NUCLEOTIDE SEQUENCE</scope>
    <source>
        <strain evidence="1">HHB10654</strain>
    </source>
</reference>
<protein>
    <submittedName>
        <fullName evidence="1">Uncharacterized protein</fullName>
    </submittedName>
</protein>
<name>A0ACB8SQJ7_9AGAM</name>
<gene>
    <name evidence="1" type="ORF">BV25DRAFT_1221467</name>
</gene>
<accession>A0ACB8SQJ7</accession>
<keyword evidence="2" id="KW-1185">Reference proteome</keyword>
<dbReference type="EMBL" id="MU277234">
    <property type="protein sequence ID" value="KAI0058507.1"/>
    <property type="molecule type" value="Genomic_DNA"/>
</dbReference>
<proteinExistence type="predicted"/>
<evidence type="ECO:0000313" key="2">
    <source>
        <dbReference type="Proteomes" id="UP000814140"/>
    </source>
</evidence>
<dbReference type="Proteomes" id="UP000814140">
    <property type="component" value="Unassembled WGS sequence"/>
</dbReference>